<feature type="compositionally biased region" description="Basic and acidic residues" evidence="1">
    <location>
        <begin position="183"/>
        <end position="193"/>
    </location>
</feature>
<gene>
    <name evidence="2" type="ORF">A8806_10973</name>
</gene>
<evidence type="ECO:0000313" key="3">
    <source>
        <dbReference type="Proteomes" id="UP000245845"/>
    </source>
</evidence>
<evidence type="ECO:0000313" key="2">
    <source>
        <dbReference type="EMBL" id="PWJ28194.1"/>
    </source>
</evidence>
<accession>A0A2Y9BLI0</accession>
<sequence>MEKQPPKPMTPFDELVIPQQLHMLKLILPYTPSSNQQFLGVFIKFLELKETMAFFQNSGNPLHTQAFNRSSPPTAMEMLQEIKPYMPPKEAEMMDTFSNMMNIMEMVQMFQGSGGDTGGSPFGDMSDMFSSFGGGSGGFNPMDMMMGMLTPEQQNMFQMYNHMFEDEMNSNEMGSNENSTDPDGTKDSFFEKGDDTDERMDEQSGNEEYRPG</sequence>
<reference evidence="2 3" key="1">
    <citation type="submission" date="2018-05" db="EMBL/GenBank/DDBJ databases">
        <title>The Hungate 1000. A catalogue of reference genomes from the rumen microbiome.</title>
        <authorList>
            <person name="Kelly W."/>
        </authorList>
    </citation>
    <scope>NUCLEOTIDE SEQUENCE [LARGE SCALE GENOMIC DNA]</scope>
    <source>
        <strain evidence="2 3">NLAE-zl-C242</strain>
    </source>
</reference>
<feature type="region of interest" description="Disordered" evidence="1">
    <location>
        <begin position="169"/>
        <end position="212"/>
    </location>
</feature>
<feature type="compositionally biased region" description="Low complexity" evidence="1">
    <location>
        <begin position="170"/>
        <end position="179"/>
    </location>
</feature>
<keyword evidence="3" id="KW-1185">Reference proteome</keyword>
<dbReference type="Proteomes" id="UP000245845">
    <property type="component" value="Unassembled WGS sequence"/>
</dbReference>
<organism evidence="2 3">
    <name type="scientific">Faecalicatena orotica</name>
    <dbReference type="NCBI Taxonomy" id="1544"/>
    <lineage>
        <taxon>Bacteria</taxon>
        <taxon>Bacillati</taxon>
        <taxon>Bacillota</taxon>
        <taxon>Clostridia</taxon>
        <taxon>Lachnospirales</taxon>
        <taxon>Lachnospiraceae</taxon>
        <taxon>Faecalicatena</taxon>
    </lineage>
</organism>
<evidence type="ECO:0000256" key="1">
    <source>
        <dbReference type="SAM" id="MobiDB-lite"/>
    </source>
</evidence>
<proteinExistence type="predicted"/>
<dbReference type="AlphaFoldDB" id="A0A2Y9BLI0"/>
<comment type="caution">
    <text evidence="2">The sequence shown here is derived from an EMBL/GenBank/DDBJ whole genome shotgun (WGS) entry which is preliminary data.</text>
</comment>
<dbReference type="EMBL" id="QGDL01000009">
    <property type="protein sequence ID" value="PWJ28194.1"/>
    <property type="molecule type" value="Genomic_DNA"/>
</dbReference>
<dbReference type="RefSeq" id="WP_181368740.1">
    <property type="nucleotide sequence ID" value="NZ_BAAACK010000009.1"/>
</dbReference>
<name>A0A2Y9BLI0_9FIRM</name>
<protein>
    <submittedName>
        <fullName evidence="2">Uncharacterized protein</fullName>
    </submittedName>
</protein>